<dbReference type="SMART" id="SM00387">
    <property type="entry name" value="HATPase_c"/>
    <property type="match status" value="1"/>
</dbReference>
<feature type="transmembrane region" description="Helical" evidence="17">
    <location>
        <begin position="298"/>
        <end position="318"/>
    </location>
</feature>
<dbReference type="OrthoDB" id="7052769at2"/>
<keyword evidence="9" id="KW-0547">Nucleotide-binding</keyword>
<dbReference type="PRINTS" id="PR00344">
    <property type="entry name" value="BCTRLSENSOR"/>
</dbReference>
<evidence type="ECO:0000313" key="20">
    <source>
        <dbReference type="Proteomes" id="UP000199675"/>
    </source>
</evidence>
<dbReference type="AlphaFoldDB" id="A0A1H2Y1X3"/>
<evidence type="ECO:0000256" key="8">
    <source>
        <dbReference type="ARBA" id="ARBA00022692"/>
    </source>
</evidence>
<evidence type="ECO:0000256" key="15">
    <source>
        <dbReference type="ARBA" id="ARBA00073143"/>
    </source>
</evidence>
<protein>
    <recommendedName>
        <fullName evidence="15">C4-dicarboxylate transport sensor protein DctB</fullName>
        <ecNumber evidence="3">2.7.13.3</ecNumber>
    </recommendedName>
</protein>
<comment type="subcellular location">
    <subcellularLocation>
        <location evidence="2">Cell inner membrane</location>
        <topology evidence="2">Multi-pass membrane protein</topology>
    </subcellularLocation>
</comment>
<dbReference type="InterPro" id="IPR036890">
    <property type="entry name" value="HATPase_C_sf"/>
</dbReference>
<dbReference type="GO" id="GO:0005886">
    <property type="term" value="C:plasma membrane"/>
    <property type="evidence" value="ECO:0007669"/>
    <property type="project" value="UniProtKB-SubCell"/>
</dbReference>
<dbReference type="Gene3D" id="3.30.450.20">
    <property type="entry name" value="PAS domain"/>
    <property type="match status" value="2"/>
</dbReference>
<evidence type="ECO:0000256" key="16">
    <source>
        <dbReference type="SAM" id="Coils"/>
    </source>
</evidence>
<dbReference type="Proteomes" id="UP000199675">
    <property type="component" value="Unassembled WGS sequence"/>
</dbReference>
<dbReference type="GO" id="GO:0000155">
    <property type="term" value="F:phosphorelay sensor kinase activity"/>
    <property type="evidence" value="ECO:0007669"/>
    <property type="project" value="InterPro"/>
</dbReference>
<evidence type="ECO:0000256" key="9">
    <source>
        <dbReference type="ARBA" id="ARBA00022741"/>
    </source>
</evidence>
<keyword evidence="8 17" id="KW-0812">Transmembrane</keyword>
<keyword evidence="4" id="KW-1003">Cell membrane</keyword>
<organism evidence="19 20">
    <name type="scientific">Marinobacter mobilis</name>
    <dbReference type="NCBI Taxonomy" id="488533"/>
    <lineage>
        <taxon>Bacteria</taxon>
        <taxon>Pseudomonadati</taxon>
        <taxon>Pseudomonadota</taxon>
        <taxon>Gammaproteobacteria</taxon>
        <taxon>Pseudomonadales</taxon>
        <taxon>Marinobacteraceae</taxon>
        <taxon>Marinobacter</taxon>
    </lineage>
</organism>
<keyword evidence="14 17" id="KW-0472">Membrane</keyword>
<gene>
    <name evidence="19" type="ORF">SAMN04487960_105223</name>
</gene>
<evidence type="ECO:0000259" key="18">
    <source>
        <dbReference type="PROSITE" id="PS50109"/>
    </source>
</evidence>
<keyword evidence="5" id="KW-0997">Cell inner membrane</keyword>
<evidence type="ECO:0000256" key="13">
    <source>
        <dbReference type="ARBA" id="ARBA00023012"/>
    </source>
</evidence>
<dbReference type="InterPro" id="IPR003594">
    <property type="entry name" value="HATPase_dom"/>
</dbReference>
<accession>A0A1H2Y1X3</accession>
<dbReference type="InterPro" id="IPR003661">
    <property type="entry name" value="HisK_dim/P_dom"/>
</dbReference>
<dbReference type="InterPro" id="IPR036097">
    <property type="entry name" value="HisK_dim/P_sf"/>
</dbReference>
<name>A0A1H2Y1X3_9GAMM</name>
<dbReference type="SUPFAM" id="SSF47384">
    <property type="entry name" value="Homodimeric domain of signal transducing histidine kinase"/>
    <property type="match status" value="1"/>
</dbReference>
<evidence type="ECO:0000256" key="6">
    <source>
        <dbReference type="ARBA" id="ARBA00022553"/>
    </source>
</evidence>
<dbReference type="InterPro" id="IPR017055">
    <property type="entry name" value="Sig_transdc_His_kinase_DctB"/>
</dbReference>
<dbReference type="EMBL" id="FNNE01000005">
    <property type="protein sequence ID" value="SDW98704.1"/>
    <property type="molecule type" value="Genomic_DNA"/>
</dbReference>
<keyword evidence="13" id="KW-0902">Two-component regulatory system</keyword>
<dbReference type="FunFam" id="1.10.287.130:FF:000049">
    <property type="entry name" value="C4-dicarboxylate transport sensor protein DctB"/>
    <property type="match status" value="1"/>
</dbReference>
<dbReference type="InterPro" id="IPR005467">
    <property type="entry name" value="His_kinase_dom"/>
</dbReference>
<evidence type="ECO:0000256" key="1">
    <source>
        <dbReference type="ARBA" id="ARBA00000085"/>
    </source>
</evidence>
<evidence type="ECO:0000256" key="11">
    <source>
        <dbReference type="ARBA" id="ARBA00022840"/>
    </source>
</evidence>
<evidence type="ECO:0000256" key="7">
    <source>
        <dbReference type="ARBA" id="ARBA00022679"/>
    </source>
</evidence>
<sequence length="605" mass="68416">MVYRFAIIGLYLLTAALCWLFGGWYGFHLLEQESQKESFRYQQLVGNELNRYRPIPELVAQHPVMRSVLQHPGDVSLVLQSNIQMARMASIVGASDVYLLDLSGLTIAHNNYNRDNSFIGRRFDYRPYFQRAIRNRGIAIYFALGITSGQRGLYFSHPVWSARGDMLGVLVVKMLVTELENQWQRPASFADAEMVVLDGDGISFLSSRPEWLYRSFRATGAREPDPQRLVERYPGMELQPVPRINLGRPLGVSEHSELVRYPRDKGEQAYLVVATPLPQLDWSLRVIMGTQPVLLSRIQFLLVGSVLFFGGFLSWLYLRERYRREAELAQRGVQLEQRVAERTADLENSNHRLVEEVRQRERAQGELRETQQELIQAAKLAVLGQMSAGLNHEMNQPLTAIQSYARNSRRFLQRGELTAVDENLAEIDGLCRKMAELTRQFKVFARKSEGLPAVVDLRLPVDAALKIISAQEACARVTFDWRRPAEPVLCHGDLIRLEQVMVNLLANAVQAVDMAAEPRVEIAIEAGDGCWRCRVRDNGAGLAGNSEQMFEPFFTTKSLSQGLGLGLSISRQIVEALGGHLTGRNRDDGQGAEFIVELNQRETSE</sequence>
<feature type="domain" description="Histidine kinase" evidence="18">
    <location>
        <begin position="389"/>
        <end position="602"/>
    </location>
</feature>
<feature type="transmembrane region" description="Helical" evidence="17">
    <location>
        <begin position="7"/>
        <end position="27"/>
    </location>
</feature>
<evidence type="ECO:0000256" key="10">
    <source>
        <dbReference type="ARBA" id="ARBA00022777"/>
    </source>
</evidence>
<dbReference type="Gene3D" id="1.10.287.130">
    <property type="match status" value="1"/>
</dbReference>
<reference evidence="19 20" key="1">
    <citation type="submission" date="2016-10" db="EMBL/GenBank/DDBJ databases">
        <authorList>
            <person name="de Groot N.N."/>
        </authorList>
    </citation>
    <scope>NUCLEOTIDE SEQUENCE [LARGE SCALE GENOMIC DNA]</scope>
    <source>
        <strain evidence="19 20">CGMCC 1.7059</strain>
    </source>
</reference>
<keyword evidence="16" id="KW-0175">Coiled coil</keyword>
<dbReference type="SUPFAM" id="SSF103190">
    <property type="entry name" value="Sensory domain-like"/>
    <property type="match status" value="1"/>
</dbReference>
<dbReference type="PANTHER" id="PTHR43065:SF46">
    <property type="entry name" value="C4-DICARBOXYLATE TRANSPORT SENSOR PROTEIN DCTB"/>
    <property type="match status" value="1"/>
</dbReference>
<evidence type="ECO:0000256" key="3">
    <source>
        <dbReference type="ARBA" id="ARBA00012438"/>
    </source>
</evidence>
<evidence type="ECO:0000256" key="17">
    <source>
        <dbReference type="SAM" id="Phobius"/>
    </source>
</evidence>
<dbReference type="CDD" id="cd00082">
    <property type="entry name" value="HisKA"/>
    <property type="match status" value="1"/>
</dbReference>
<keyword evidence="10 19" id="KW-0418">Kinase</keyword>
<keyword evidence="11" id="KW-0067">ATP-binding</keyword>
<dbReference type="Gene3D" id="3.30.565.10">
    <property type="entry name" value="Histidine kinase-like ATPase, C-terminal domain"/>
    <property type="match status" value="1"/>
</dbReference>
<keyword evidence="12 17" id="KW-1133">Transmembrane helix</keyword>
<keyword evidence="20" id="KW-1185">Reference proteome</keyword>
<dbReference type="STRING" id="488533.SAMN04487960_105223"/>
<dbReference type="SUPFAM" id="SSF55874">
    <property type="entry name" value="ATPase domain of HSP90 chaperone/DNA topoisomerase II/histidine kinase"/>
    <property type="match status" value="1"/>
</dbReference>
<proteinExistence type="predicted"/>
<evidence type="ECO:0000256" key="2">
    <source>
        <dbReference type="ARBA" id="ARBA00004429"/>
    </source>
</evidence>
<feature type="coiled-coil region" evidence="16">
    <location>
        <begin position="346"/>
        <end position="380"/>
    </location>
</feature>
<evidence type="ECO:0000256" key="14">
    <source>
        <dbReference type="ARBA" id="ARBA00023136"/>
    </source>
</evidence>
<dbReference type="RefSeq" id="WP_091813030.1">
    <property type="nucleotide sequence ID" value="NZ_FNNE01000005.1"/>
</dbReference>
<dbReference type="PANTHER" id="PTHR43065">
    <property type="entry name" value="SENSOR HISTIDINE KINASE"/>
    <property type="match status" value="1"/>
</dbReference>
<evidence type="ECO:0000313" key="19">
    <source>
        <dbReference type="EMBL" id="SDW98704.1"/>
    </source>
</evidence>
<keyword evidence="6" id="KW-0597">Phosphoprotein</keyword>
<dbReference type="SMART" id="SM00388">
    <property type="entry name" value="HisKA"/>
    <property type="match status" value="1"/>
</dbReference>
<dbReference type="GO" id="GO:0005524">
    <property type="term" value="F:ATP binding"/>
    <property type="evidence" value="ECO:0007669"/>
    <property type="project" value="UniProtKB-KW"/>
</dbReference>
<dbReference type="PROSITE" id="PS50109">
    <property type="entry name" value="HIS_KIN"/>
    <property type="match status" value="1"/>
</dbReference>
<comment type="catalytic activity">
    <reaction evidence="1">
        <text>ATP + protein L-histidine = ADP + protein N-phospho-L-histidine.</text>
        <dbReference type="EC" id="2.7.13.3"/>
    </reaction>
</comment>
<dbReference type="InterPro" id="IPR029151">
    <property type="entry name" value="Sensor-like_sf"/>
</dbReference>
<dbReference type="PIRSF" id="PIRSF036431">
    <property type="entry name" value="STHK_DctB"/>
    <property type="match status" value="1"/>
</dbReference>
<dbReference type="EC" id="2.7.13.3" evidence="3"/>
<dbReference type="InterPro" id="IPR004358">
    <property type="entry name" value="Sig_transdc_His_kin-like_C"/>
</dbReference>
<evidence type="ECO:0000256" key="12">
    <source>
        <dbReference type="ARBA" id="ARBA00022989"/>
    </source>
</evidence>
<dbReference type="Pfam" id="PF02518">
    <property type="entry name" value="HATPase_c"/>
    <property type="match status" value="1"/>
</dbReference>
<keyword evidence="7" id="KW-0808">Transferase</keyword>
<evidence type="ECO:0000256" key="4">
    <source>
        <dbReference type="ARBA" id="ARBA00022475"/>
    </source>
</evidence>
<evidence type="ECO:0000256" key="5">
    <source>
        <dbReference type="ARBA" id="ARBA00022519"/>
    </source>
</evidence>